<dbReference type="AlphaFoldDB" id="A0A0J6Y686"/>
<proteinExistence type="predicted"/>
<evidence type="ECO:0000256" key="1">
    <source>
        <dbReference type="SAM" id="MobiDB-lite"/>
    </source>
</evidence>
<dbReference type="EMBL" id="DS028105">
    <property type="protein sequence ID" value="KMP02529.1"/>
    <property type="molecule type" value="Genomic_DNA"/>
</dbReference>
<reference evidence="3" key="1">
    <citation type="journal article" date="2010" name="Genome Res.">
        <title>Population genomic sequencing of Coccidioides fungi reveals recent hybridization and transposon control.</title>
        <authorList>
            <person name="Neafsey D.E."/>
            <person name="Barker B.M."/>
            <person name="Sharpton T.J."/>
            <person name="Stajich J.E."/>
            <person name="Park D.J."/>
            <person name="Whiston E."/>
            <person name="Hung C.-Y."/>
            <person name="McMahan C."/>
            <person name="White J."/>
            <person name="Sykes S."/>
            <person name="Heiman D."/>
            <person name="Young S."/>
            <person name="Zeng Q."/>
            <person name="Abouelleil A."/>
            <person name="Aftuck L."/>
            <person name="Bessette D."/>
            <person name="Brown A."/>
            <person name="FitzGerald M."/>
            <person name="Lui A."/>
            <person name="Macdonald J.P."/>
            <person name="Priest M."/>
            <person name="Orbach M.J."/>
            <person name="Galgiani J.N."/>
            <person name="Kirkland T.N."/>
            <person name="Cole G.T."/>
            <person name="Birren B.W."/>
            <person name="Henn M.R."/>
            <person name="Taylor J.W."/>
            <person name="Rounsley S.D."/>
        </authorList>
    </citation>
    <scope>NUCLEOTIDE SEQUENCE [LARGE SCALE GENOMIC DNA]</scope>
    <source>
        <strain evidence="3">RMSCC 2394</strain>
    </source>
</reference>
<dbReference type="Proteomes" id="UP000054565">
    <property type="component" value="Unassembled WGS sequence"/>
</dbReference>
<sequence>MWTPLLFKAGDHYKNPSDDMDEDLSDVASDYGGSNETKKHKKWQENCWQQCIL</sequence>
<accession>A0A0J6Y686</accession>
<evidence type="ECO:0000313" key="2">
    <source>
        <dbReference type="EMBL" id="KMP02529.1"/>
    </source>
</evidence>
<organism evidence="2 3">
    <name type="scientific">Coccidioides immitis RMSCC 2394</name>
    <dbReference type="NCBI Taxonomy" id="404692"/>
    <lineage>
        <taxon>Eukaryota</taxon>
        <taxon>Fungi</taxon>
        <taxon>Dikarya</taxon>
        <taxon>Ascomycota</taxon>
        <taxon>Pezizomycotina</taxon>
        <taxon>Eurotiomycetes</taxon>
        <taxon>Eurotiomycetidae</taxon>
        <taxon>Onygenales</taxon>
        <taxon>Onygenaceae</taxon>
        <taxon>Coccidioides</taxon>
    </lineage>
</organism>
<protein>
    <submittedName>
        <fullName evidence="2">Uncharacterized protein</fullName>
    </submittedName>
</protein>
<gene>
    <name evidence="2" type="ORF">CIRG_10352</name>
</gene>
<feature type="region of interest" description="Disordered" evidence="1">
    <location>
        <begin position="11"/>
        <end position="37"/>
    </location>
</feature>
<evidence type="ECO:0000313" key="3">
    <source>
        <dbReference type="Proteomes" id="UP000054565"/>
    </source>
</evidence>
<name>A0A0J6Y686_COCIT</name>